<reference evidence="3" key="1">
    <citation type="submission" date="2016-11" db="UniProtKB">
        <authorList>
            <consortium name="WormBaseParasite"/>
        </authorList>
    </citation>
    <scope>IDENTIFICATION</scope>
</reference>
<organism evidence="2 3">
    <name type="scientific">Caenorhabditis tropicalis</name>
    <dbReference type="NCBI Taxonomy" id="1561998"/>
    <lineage>
        <taxon>Eukaryota</taxon>
        <taxon>Metazoa</taxon>
        <taxon>Ecdysozoa</taxon>
        <taxon>Nematoda</taxon>
        <taxon>Chromadorea</taxon>
        <taxon>Rhabditida</taxon>
        <taxon>Rhabditina</taxon>
        <taxon>Rhabditomorpha</taxon>
        <taxon>Rhabditoidea</taxon>
        <taxon>Rhabditidae</taxon>
        <taxon>Peloderinae</taxon>
        <taxon>Caenorhabditis</taxon>
    </lineage>
</organism>
<accession>A0A1I7U998</accession>
<feature type="chain" id="PRO_5009308593" evidence="1">
    <location>
        <begin position="21"/>
        <end position="202"/>
    </location>
</feature>
<keyword evidence="1" id="KW-0732">Signal</keyword>
<keyword evidence="2" id="KW-1185">Reference proteome</keyword>
<feature type="signal peptide" evidence="1">
    <location>
        <begin position="1"/>
        <end position="20"/>
    </location>
</feature>
<name>A0A1I7U998_9PELO</name>
<sequence length="202" mass="23617">MNLSVFFIAFLHQLLVVLDGKVTSEQLDKKLGAGMKHVSCQMRVTGFYMKRHCKKHFNTTLRCDLNEMERRTVKKVAKLCCEDAPSCEPSELFDEFCCQGDDCEATDCHPWDDSIEEIQLANLVFSSDEIFHSIQERIIEQMKLGNRPDYFPDVLTVYYENPELIEENESSLRRYFKAHRLQTAHIAKSFGIIRRHDNQIKF</sequence>
<dbReference type="AlphaFoldDB" id="A0A1I7U998"/>
<dbReference type="Proteomes" id="UP000095282">
    <property type="component" value="Unplaced"/>
</dbReference>
<evidence type="ECO:0000256" key="1">
    <source>
        <dbReference type="SAM" id="SignalP"/>
    </source>
</evidence>
<proteinExistence type="predicted"/>
<protein>
    <submittedName>
        <fullName evidence="3">Uncharacterized protein</fullName>
    </submittedName>
</protein>
<dbReference type="eggNOG" id="ENOG502TFV5">
    <property type="taxonomic scope" value="Eukaryota"/>
</dbReference>
<evidence type="ECO:0000313" key="3">
    <source>
        <dbReference type="WBParaSite" id="Csp11.Scaffold629.g16161.t1"/>
    </source>
</evidence>
<evidence type="ECO:0000313" key="2">
    <source>
        <dbReference type="Proteomes" id="UP000095282"/>
    </source>
</evidence>
<dbReference type="WBParaSite" id="Csp11.Scaffold629.g16161.t1">
    <property type="protein sequence ID" value="Csp11.Scaffold629.g16161.t1"/>
    <property type="gene ID" value="Csp11.Scaffold629.g16161"/>
</dbReference>